<protein>
    <submittedName>
        <fullName evidence="2">Uncharacterized protein</fullName>
    </submittedName>
</protein>
<reference evidence="3" key="2">
    <citation type="journal article" date="2008" name="Nucleic Acids Res.">
        <title>The rice annotation project database (RAP-DB): 2008 update.</title>
        <authorList>
            <consortium name="The rice annotation project (RAP)"/>
        </authorList>
    </citation>
    <scope>GENOME REANNOTATION</scope>
    <source>
        <strain evidence="3">cv. Nipponbare</strain>
    </source>
</reference>
<feature type="compositionally biased region" description="Low complexity" evidence="1">
    <location>
        <begin position="328"/>
        <end position="342"/>
    </location>
</feature>
<name>Q9FRJ6_ORYSJ</name>
<feature type="compositionally biased region" description="Basic and acidic residues" evidence="1">
    <location>
        <begin position="317"/>
        <end position="327"/>
    </location>
</feature>
<feature type="region of interest" description="Disordered" evidence="1">
    <location>
        <begin position="44"/>
        <end position="67"/>
    </location>
</feature>
<organism evidence="2 3">
    <name type="scientific">Oryza sativa subsp. japonica</name>
    <name type="common">Rice</name>
    <dbReference type="NCBI Taxonomy" id="39947"/>
    <lineage>
        <taxon>Eukaryota</taxon>
        <taxon>Viridiplantae</taxon>
        <taxon>Streptophyta</taxon>
        <taxon>Embryophyta</taxon>
        <taxon>Tracheophyta</taxon>
        <taxon>Spermatophyta</taxon>
        <taxon>Magnoliopsida</taxon>
        <taxon>Liliopsida</taxon>
        <taxon>Poales</taxon>
        <taxon>Poaceae</taxon>
        <taxon>BOP clade</taxon>
        <taxon>Oryzoideae</taxon>
        <taxon>Oryzeae</taxon>
        <taxon>Oryzinae</taxon>
        <taxon>Oryza</taxon>
        <taxon>Oryza sativa</taxon>
    </lineage>
</organism>
<feature type="compositionally biased region" description="Basic residues" evidence="1">
    <location>
        <begin position="235"/>
        <end position="246"/>
    </location>
</feature>
<proteinExistence type="predicted"/>
<dbReference type="EMBL" id="AC073166">
    <property type="protein sequence ID" value="AAG46105.1"/>
    <property type="molecule type" value="Genomic_DNA"/>
</dbReference>
<feature type="compositionally biased region" description="Basic and acidic residues" evidence="1">
    <location>
        <begin position="265"/>
        <end position="285"/>
    </location>
</feature>
<evidence type="ECO:0000256" key="1">
    <source>
        <dbReference type="SAM" id="MobiDB-lite"/>
    </source>
</evidence>
<feature type="region of interest" description="Disordered" evidence="1">
    <location>
        <begin position="232"/>
        <end position="285"/>
    </location>
</feature>
<sequence>MMTIHSPANRVAVHHSMRLMSSNQYDFRTTFCSMNTDRIMRGPTVSAGDSIPQATLDGSDETNLFKTSPTEKNFISGVGEKSKTEYYPLYSASHTGRGGNGQPPFRAAVNPEADQPDTPADPTPSRPPSPGADVSKGWGGADMRAPLVSGTKRGIGGGWQAGPLGSVTKGGGGEGGLARLGFKPAGRLWRGRRRARTVASDGNRRREAAADGAKTAAAAEAAARAALAAALRGGLRGKGRERKRGRPILTEGLGRREGGATANGNDERREDDGDGLRVALREGKREIRGREGVYGERKPWPKAAAMVEAHRSREKRARTTDLAERTADATAQGMADAAAPMAGCGGDPSGC</sequence>
<gene>
    <name evidence="2" type="primary">OSJNBb0064P21.8</name>
</gene>
<dbReference type="Proteomes" id="UP000000763">
    <property type="component" value="Chromosome 10"/>
</dbReference>
<accession>Q9FRJ6</accession>
<feature type="region of interest" description="Disordered" evidence="1">
    <location>
        <begin position="309"/>
        <end position="351"/>
    </location>
</feature>
<feature type="compositionally biased region" description="Pro residues" evidence="1">
    <location>
        <begin position="119"/>
        <end position="130"/>
    </location>
</feature>
<evidence type="ECO:0000313" key="2">
    <source>
        <dbReference type="EMBL" id="AAG46105.1"/>
    </source>
</evidence>
<evidence type="ECO:0000313" key="3">
    <source>
        <dbReference type="Proteomes" id="UP000000763"/>
    </source>
</evidence>
<feature type="compositionally biased region" description="Low complexity" evidence="1">
    <location>
        <begin position="179"/>
        <end position="188"/>
    </location>
</feature>
<feature type="region of interest" description="Disordered" evidence="1">
    <location>
        <begin position="90"/>
        <end position="212"/>
    </location>
</feature>
<reference evidence="3" key="1">
    <citation type="journal article" date="2005" name="Nature">
        <title>The map-based sequence of the rice genome.</title>
        <authorList>
            <consortium name="International rice genome sequencing project (IRGSP)"/>
            <person name="Matsumoto T."/>
            <person name="Wu J."/>
            <person name="Kanamori H."/>
            <person name="Katayose Y."/>
            <person name="Fujisawa M."/>
            <person name="Namiki N."/>
            <person name="Mizuno H."/>
            <person name="Yamamoto K."/>
            <person name="Antonio B.A."/>
            <person name="Baba T."/>
            <person name="Sakata K."/>
            <person name="Nagamura Y."/>
            <person name="Aoki H."/>
            <person name="Arikawa K."/>
            <person name="Arita K."/>
            <person name="Bito T."/>
            <person name="Chiden Y."/>
            <person name="Fujitsuka N."/>
            <person name="Fukunaka R."/>
            <person name="Hamada M."/>
            <person name="Harada C."/>
            <person name="Hayashi A."/>
            <person name="Hijishita S."/>
            <person name="Honda M."/>
            <person name="Hosokawa S."/>
            <person name="Ichikawa Y."/>
            <person name="Idonuma A."/>
            <person name="Iijima M."/>
            <person name="Ikeda M."/>
            <person name="Ikeno M."/>
            <person name="Ito K."/>
            <person name="Ito S."/>
            <person name="Ito T."/>
            <person name="Ito Y."/>
            <person name="Ito Y."/>
            <person name="Iwabuchi A."/>
            <person name="Kamiya K."/>
            <person name="Karasawa W."/>
            <person name="Kurita K."/>
            <person name="Katagiri S."/>
            <person name="Kikuta A."/>
            <person name="Kobayashi H."/>
            <person name="Kobayashi N."/>
            <person name="Machita K."/>
            <person name="Maehara T."/>
            <person name="Masukawa M."/>
            <person name="Mizubayashi T."/>
            <person name="Mukai Y."/>
            <person name="Nagasaki H."/>
            <person name="Nagata Y."/>
            <person name="Naito S."/>
            <person name="Nakashima M."/>
            <person name="Nakama Y."/>
            <person name="Nakamichi Y."/>
            <person name="Nakamura M."/>
            <person name="Meguro A."/>
            <person name="Negishi M."/>
            <person name="Ohta I."/>
            <person name="Ohta T."/>
            <person name="Okamoto M."/>
            <person name="Ono N."/>
            <person name="Saji S."/>
            <person name="Sakaguchi M."/>
            <person name="Sakai K."/>
            <person name="Shibata M."/>
            <person name="Shimokawa T."/>
            <person name="Song J."/>
            <person name="Takazaki Y."/>
            <person name="Terasawa K."/>
            <person name="Tsugane M."/>
            <person name="Tsuji K."/>
            <person name="Ueda S."/>
            <person name="Waki K."/>
            <person name="Yamagata H."/>
            <person name="Yamamoto M."/>
            <person name="Yamamoto S."/>
            <person name="Yamane H."/>
            <person name="Yoshiki S."/>
            <person name="Yoshihara R."/>
            <person name="Yukawa K."/>
            <person name="Zhong H."/>
            <person name="Yano M."/>
            <person name="Yuan Q."/>
            <person name="Ouyang S."/>
            <person name="Liu J."/>
            <person name="Jones K.M."/>
            <person name="Gansberger K."/>
            <person name="Moffat K."/>
            <person name="Hill J."/>
            <person name="Bera J."/>
            <person name="Fadrosh D."/>
            <person name="Jin S."/>
            <person name="Johri S."/>
            <person name="Kim M."/>
            <person name="Overton L."/>
            <person name="Reardon M."/>
            <person name="Tsitrin T."/>
            <person name="Vuong H."/>
            <person name="Weaver B."/>
            <person name="Ciecko A."/>
            <person name="Tallon L."/>
            <person name="Jackson J."/>
            <person name="Pai G."/>
            <person name="Aken S.V."/>
            <person name="Utterback T."/>
            <person name="Reidmuller S."/>
            <person name="Feldblyum T."/>
            <person name="Hsiao J."/>
            <person name="Zismann V."/>
            <person name="Iobst S."/>
            <person name="de Vazeille A.R."/>
            <person name="Buell C.R."/>
            <person name="Ying K."/>
            <person name="Li Y."/>
            <person name="Lu T."/>
            <person name="Huang Y."/>
            <person name="Zhao Q."/>
            <person name="Feng Q."/>
            <person name="Zhang L."/>
            <person name="Zhu J."/>
            <person name="Weng Q."/>
            <person name="Mu J."/>
            <person name="Lu Y."/>
            <person name="Fan D."/>
            <person name="Liu Y."/>
            <person name="Guan J."/>
            <person name="Zhang Y."/>
            <person name="Yu S."/>
            <person name="Liu X."/>
            <person name="Zhang Y."/>
            <person name="Hong G."/>
            <person name="Han B."/>
            <person name="Choisne N."/>
            <person name="Demange N."/>
            <person name="Orjeda G."/>
            <person name="Samain S."/>
            <person name="Cattolico L."/>
            <person name="Pelletier E."/>
            <person name="Couloux A."/>
            <person name="Segurens B."/>
            <person name="Wincker P."/>
            <person name="D'Hont A."/>
            <person name="Scarpelli C."/>
            <person name="Weissenbach J."/>
            <person name="Salanoubat M."/>
            <person name="Quetier F."/>
            <person name="Yu Y."/>
            <person name="Kim H.R."/>
            <person name="Rambo T."/>
            <person name="Currie J."/>
            <person name="Collura K."/>
            <person name="Luo M."/>
            <person name="Yang T."/>
            <person name="Ammiraju J.S.S."/>
            <person name="Engler F."/>
            <person name="Soderlund C."/>
            <person name="Wing R.A."/>
            <person name="Palmer L.E."/>
            <person name="de la Bastide M."/>
            <person name="Spiegel L."/>
            <person name="Nascimento L."/>
            <person name="Zutavern T."/>
            <person name="O'Shaughnessy A."/>
            <person name="Dike S."/>
            <person name="Dedhia N."/>
            <person name="Preston R."/>
            <person name="Balija V."/>
            <person name="McCombie W.R."/>
            <person name="Chow T."/>
            <person name="Chen H."/>
            <person name="Chung M."/>
            <person name="Chen C."/>
            <person name="Shaw J."/>
            <person name="Wu H."/>
            <person name="Hsiao K."/>
            <person name="Chao Y."/>
            <person name="Chu M."/>
            <person name="Cheng C."/>
            <person name="Hour A."/>
            <person name="Lee P."/>
            <person name="Lin S."/>
            <person name="Lin Y."/>
            <person name="Liou J."/>
            <person name="Liu S."/>
            <person name="Hsing Y."/>
            <person name="Raghuvanshi S."/>
            <person name="Mohanty A."/>
            <person name="Bharti A.K."/>
            <person name="Gaur A."/>
            <person name="Gupta V."/>
            <person name="Kumar D."/>
            <person name="Ravi V."/>
            <person name="Vij S."/>
            <person name="Kapur A."/>
            <person name="Khurana P."/>
            <person name="Khurana P."/>
            <person name="Khurana J.P."/>
            <person name="Tyagi A.K."/>
            <person name="Gaikwad K."/>
            <person name="Singh A."/>
            <person name="Dalal V."/>
            <person name="Srivastava S."/>
            <person name="Dixit A."/>
            <person name="Pal A.K."/>
            <person name="Ghazi I.A."/>
            <person name="Yadav M."/>
            <person name="Pandit A."/>
            <person name="Bhargava A."/>
            <person name="Sureshbabu K."/>
            <person name="Batra K."/>
            <person name="Sharma T.R."/>
            <person name="Mohapatra T."/>
            <person name="Singh N.K."/>
            <person name="Messing J."/>
            <person name="Nelson A.B."/>
            <person name="Fuks G."/>
            <person name="Kavchok S."/>
            <person name="Keizer G."/>
            <person name="Linton E."/>
            <person name="Llaca V."/>
            <person name="Song R."/>
            <person name="Tanyolac B."/>
            <person name="Young S."/>
            <person name="Ho-Il K."/>
            <person name="Hahn J.H."/>
            <person name="Sangsakoo G."/>
            <person name="Vanavichit A."/>
            <person name="de Mattos Luiz.A.T."/>
            <person name="Zimmer P.D."/>
            <person name="Malone G."/>
            <person name="Dellagostin O."/>
            <person name="de Oliveira A.C."/>
            <person name="Bevan M."/>
            <person name="Bancroft I."/>
            <person name="Minx P."/>
            <person name="Cordum H."/>
            <person name="Wilson R."/>
            <person name="Cheng Z."/>
            <person name="Jin W."/>
            <person name="Jiang J."/>
            <person name="Leong S.A."/>
            <person name="Iwama H."/>
            <person name="Gojobori T."/>
            <person name="Itoh T."/>
            <person name="Niimura Y."/>
            <person name="Fujii Y."/>
            <person name="Habara T."/>
            <person name="Sakai H."/>
            <person name="Sato Y."/>
            <person name="Wilson G."/>
            <person name="Kumar K."/>
            <person name="McCouch S."/>
            <person name="Juretic N."/>
            <person name="Hoen D."/>
            <person name="Wright S."/>
            <person name="Bruskiewich R."/>
            <person name="Bureau T."/>
            <person name="Miyao A."/>
            <person name="Hirochika H."/>
            <person name="Nishikawa T."/>
            <person name="Kadowaki K."/>
            <person name="Sugiura M."/>
            <person name="Burr B."/>
            <person name="Sasaki T."/>
        </authorList>
    </citation>
    <scope>NUCLEOTIDE SEQUENCE [LARGE SCALE GENOMIC DNA]</scope>
    <source>
        <strain evidence="3">cv. Nipponbare</strain>
    </source>
</reference>
<feature type="compositionally biased region" description="Gly residues" evidence="1">
    <location>
        <begin position="168"/>
        <end position="178"/>
    </location>
</feature>
<dbReference type="AlphaFoldDB" id="Q9FRJ6"/>